<dbReference type="AlphaFoldDB" id="A0A326U1T1"/>
<dbReference type="EMBL" id="QKUF01000020">
    <property type="protein sequence ID" value="PZW24886.1"/>
    <property type="molecule type" value="Genomic_DNA"/>
</dbReference>
<dbReference type="SMART" id="SM00448">
    <property type="entry name" value="REC"/>
    <property type="match status" value="1"/>
</dbReference>
<evidence type="ECO:0000256" key="3">
    <source>
        <dbReference type="ARBA" id="ARBA00023015"/>
    </source>
</evidence>
<dbReference type="GO" id="GO:0005829">
    <property type="term" value="C:cytosol"/>
    <property type="evidence" value="ECO:0007669"/>
    <property type="project" value="TreeGrafter"/>
</dbReference>
<evidence type="ECO:0000313" key="8">
    <source>
        <dbReference type="EMBL" id="PZW24886.1"/>
    </source>
</evidence>
<evidence type="ECO:0000313" key="9">
    <source>
        <dbReference type="Proteomes" id="UP000248806"/>
    </source>
</evidence>
<dbReference type="InterPro" id="IPR011006">
    <property type="entry name" value="CheY-like_superfamily"/>
</dbReference>
<dbReference type="Pfam" id="PF00072">
    <property type="entry name" value="Response_reg"/>
    <property type="match status" value="1"/>
</dbReference>
<evidence type="ECO:0000259" key="7">
    <source>
        <dbReference type="PROSITE" id="PS50110"/>
    </source>
</evidence>
<feature type="modified residue" description="4-aspartylphosphate" evidence="6">
    <location>
        <position position="76"/>
    </location>
</feature>
<keyword evidence="3" id="KW-0805">Transcription regulation</keyword>
<dbReference type="Proteomes" id="UP000248806">
    <property type="component" value="Unassembled WGS sequence"/>
</dbReference>
<dbReference type="OrthoDB" id="160209at2"/>
<name>A0A326U1T1_THEHA</name>
<accession>A0A326U1T1</accession>
<dbReference type="RefSeq" id="WP_111324815.1">
    <property type="nucleotide sequence ID" value="NZ_BIFX01000001.1"/>
</dbReference>
<organism evidence="8 9">
    <name type="scientific">Thermosporothrix hazakensis</name>
    <dbReference type="NCBI Taxonomy" id="644383"/>
    <lineage>
        <taxon>Bacteria</taxon>
        <taxon>Bacillati</taxon>
        <taxon>Chloroflexota</taxon>
        <taxon>Ktedonobacteria</taxon>
        <taxon>Ktedonobacterales</taxon>
        <taxon>Thermosporotrichaceae</taxon>
        <taxon>Thermosporothrix</taxon>
    </lineage>
</organism>
<keyword evidence="9" id="KW-1185">Reference proteome</keyword>
<proteinExistence type="predicted"/>
<keyword evidence="2" id="KW-0902">Two-component regulatory system</keyword>
<keyword evidence="4" id="KW-0238">DNA-binding</keyword>
<keyword evidence="5" id="KW-0804">Transcription</keyword>
<reference evidence="8 9" key="1">
    <citation type="submission" date="2018-06" db="EMBL/GenBank/DDBJ databases">
        <title>Genomic Encyclopedia of Archaeal and Bacterial Type Strains, Phase II (KMG-II): from individual species to whole genera.</title>
        <authorList>
            <person name="Goeker M."/>
        </authorList>
    </citation>
    <scope>NUCLEOTIDE SEQUENCE [LARGE SCALE GENOMIC DNA]</scope>
    <source>
        <strain evidence="8 9">ATCC BAA-1881</strain>
    </source>
</reference>
<sequence>MQQSHAANQQPTRDNHALQARTHGQRCILVVEDDRSLARLESDVLLHHGYTVIAVQSGEHAIAQLRRFVPDLVVLDLELSGAVHGRDVLRFLRSGTPVLLTTSSITVTRKYLRSHGESIILEHLAKPYSIQAFLHRVQHLLKVASQ</sequence>
<evidence type="ECO:0000256" key="6">
    <source>
        <dbReference type="PROSITE-ProRule" id="PRU00169"/>
    </source>
</evidence>
<dbReference type="PANTHER" id="PTHR48111:SF1">
    <property type="entry name" value="TWO-COMPONENT RESPONSE REGULATOR ORR33"/>
    <property type="match status" value="1"/>
</dbReference>
<evidence type="ECO:0000256" key="5">
    <source>
        <dbReference type="ARBA" id="ARBA00023163"/>
    </source>
</evidence>
<evidence type="ECO:0000256" key="4">
    <source>
        <dbReference type="ARBA" id="ARBA00023125"/>
    </source>
</evidence>
<dbReference type="GO" id="GO:0006355">
    <property type="term" value="P:regulation of DNA-templated transcription"/>
    <property type="evidence" value="ECO:0007669"/>
    <property type="project" value="TreeGrafter"/>
</dbReference>
<dbReference type="GO" id="GO:0000156">
    <property type="term" value="F:phosphorelay response regulator activity"/>
    <property type="evidence" value="ECO:0007669"/>
    <property type="project" value="TreeGrafter"/>
</dbReference>
<dbReference type="PROSITE" id="PS50110">
    <property type="entry name" value="RESPONSE_REGULATORY"/>
    <property type="match status" value="1"/>
</dbReference>
<dbReference type="GO" id="GO:0032993">
    <property type="term" value="C:protein-DNA complex"/>
    <property type="evidence" value="ECO:0007669"/>
    <property type="project" value="TreeGrafter"/>
</dbReference>
<protein>
    <submittedName>
        <fullName evidence="8">Two-component system cell cycle response regulator DivK</fullName>
    </submittedName>
</protein>
<dbReference type="GO" id="GO:0000976">
    <property type="term" value="F:transcription cis-regulatory region binding"/>
    <property type="evidence" value="ECO:0007669"/>
    <property type="project" value="TreeGrafter"/>
</dbReference>
<evidence type="ECO:0000256" key="2">
    <source>
        <dbReference type="ARBA" id="ARBA00023012"/>
    </source>
</evidence>
<comment type="caution">
    <text evidence="8">The sequence shown here is derived from an EMBL/GenBank/DDBJ whole genome shotgun (WGS) entry which is preliminary data.</text>
</comment>
<feature type="domain" description="Response regulatory" evidence="7">
    <location>
        <begin position="27"/>
        <end position="141"/>
    </location>
</feature>
<dbReference type="PANTHER" id="PTHR48111">
    <property type="entry name" value="REGULATOR OF RPOS"/>
    <property type="match status" value="1"/>
</dbReference>
<dbReference type="InterPro" id="IPR039420">
    <property type="entry name" value="WalR-like"/>
</dbReference>
<dbReference type="InterPro" id="IPR001789">
    <property type="entry name" value="Sig_transdc_resp-reg_receiver"/>
</dbReference>
<evidence type="ECO:0000256" key="1">
    <source>
        <dbReference type="ARBA" id="ARBA00022553"/>
    </source>
</evidence>
<dbReference type="SUPFAM" id="SSF52172">
    <property type="entry name" value="CheY-like"/>
    <property type="match status" value="1"/>
</dbReference>
<dbReference type="Gene3D" id="3.40.50.2300">
    <property type="match status" value="1"/>
</dbReference>
<keyword evidence="1 6" id="KW-0597">Phosphoprotein</keyword>
<gene>
    <name evidence="8" type="ORF">EI42_04494</name>
</gene>